<comment type="caution">
    <text evidence="1">The sequence shown here is derived from an EMBL/GenBank/DDBJ whole genome shotgun (WGS) entry which is preliminary data.</text>
</comment>
<sequence>MLDTALNLTARLKQPLAPFETPLAPWFEELIEPIYGQGERVVQDHTSLYLELIVQLHSHSKVSQVIEWLEAQRAEQLSLRLAVRMLETQEDVTPCQLGHAVAHFRLGMVGLMQGYIALVENDCSRLQAYGHRGLTLLGQLYKTVGESLADNRHQYIETAKQQYQTFEQRWEDAVEAFSQIKTYCRETKRSSSPEHENVTV</sequence>
<dbReference type="AlphaFoldDB" id="W4M2W3"/>
<reference evidence="1 2" key="1">
    <citation type="journal article" date="2014" name="Nature">
        <title>An environmental bacterial taxon with a large and distinct metabolic repertoire.</title>
        <authorList>
            <person name="Wilson M.C."/>
            <person name="Mori T."/>
            <person name="Ruckert C."/>
            <person name="Uria A.R."/>
            <person name="Helf M.J."/>
            <person name="Takada K."/>
            <person name="Gernert C."/>
            <person name="Steffens U.A."/>
            <person name="Heycke N."/>
            <person name="Schmitt S."/>
            <person name="Rinke C."/>
            <person name="Helfrich E.J."/>
            <person name="Brachmann A.O."/>
            <person name="Gurgui C."/>
            <person name="Wakimoto T."/>
            <person name="Kracht M."/>
            <person name="Crusemann M."/>
            <person name="Hentschel U."/>
            <person name="Abe I."/>
            <person name="Matsunaga S."/>
            <person name="Kalinowski J."/>
            <person name="Takeyama H."/>
            <person name="Piel J."/>
        </authorList>
    </citation>
    <scope>NUCLEOTIDE SEQUENCE [LARGE SCALE GENOMIC DNA]</scope>
    <source>
        <strain evidence="2">TSY2</strain>
    </source>
</reference>
<organism evidence="1 2">
    <name type="scientific">Candidatus Entotheonella gemina</name>
    <dbReference type="NCBI Taxonomy" id="1429439"/>
    <lineage>
        <taxon>Bacteria</taxon>
        <taxon>Pseudomonadati</taxon>
        <taxon>Nitrospinota/Tectimicrobiota group</taxon>
        <taxon>Candidatus Tectimicrobiota</taxon>
        <taxon>Candidatus Entotheonellia</taxon>
        <taxon>Candidatus Entotheonellales</taxon>
        <taxon>Candidatus Entotheonellaceae</taxon>
        <taxon>Candidatus Entotheonella</taxon>
    </lineage>
</organism>
<name>W4M2W3_9BACT</name>
<dbReference type="HOGENOM" id="CLU_1364093_0_0_7"/>
<dbReference type="EMBL" id="AZHX01001203">
    <property type="protein sequence ID" value="ETX04508.1"/>
    <property type="molecule type" value="Genomic_DNA"/>
</dbReference>
<proteinExistence type="predicted"/>
<gene>
    <name evidence="1" type="ORF">ETSY2_28380</name>
</gene>
<evidence type="ECO:0000313" key="2">
    <source>
        <dbReference type="Proteomes" id="UP000019140"/>
    </source>
</evidence>
<protein>
    <submittedName>
        <fullName evidence="1">Uncharacterized protein</fullName>
    </submittedName>
</protein>
<evidence type="ECO:0000313" key="1">
    <source>
        <dbReference type="EMBL" id="ETX04508.1"/>
    </source>
</evidence>
<dbReference type="Proteomes" id="UP000019140">
    <property type="component" value="Unassembled WGS sequence"/>
</dbReference>
<accession>W4M2W3</accession>
<keyword evidence="2" id="KW-1185">Reference proteome</keyword>